<reference evidence="2" key="1">
    <citation type="submission" date="2020-10" db="EMBL/GenBank/DDBJ databases">
        <title>Connecting structure to function with the recovery of over 1000 high-quality activated sludge metagenome-assembled genomes encoding full-length rRNA genes using long-read sequencing.</title>
        <authorList>
            <person name="Singleton C.M."/>
            <person name="Petriglieri F."/>
            <person name="Kristensen J.M."/>
            <person name="Kirkegaard R.H."/>
            <person name="Michaelsen T.Y."/>
            <person name="Andersen M.H."/>
            <person name="Karst S.M."/>
            <person name="Dueholm M.S."/>
            <person name="Nielsen P.H."/>
            <person name="Albertsen M."/>
        </authorList>
    </citation>
    <scope>NUCLEOTIDE SEQUENCE</scope>
    <source>
        <strain evidence="2">OdNE_18-Q3-R46-58_BAT3C.305</strain>
    </source>
</reference>
<dbReference type="Proteomes" id="UP000808146">
    <property type="component" value="Unassembled WGS sequence"/>
</dbReference>
<dbReference type="AlphaFoldDB" id="A0A9D7LSR5"/>
<evidence type="ECO:0000256" key="1">
    <source>
        <dbReference type="SAM" id="Phobius"/>
    </source>
</evidence>
<evidence type="ECO:0000313" key="3">
    <source>
        <dbReference type="Proteomes" id="UP000808146"/>
    </source>
</evidence>
<feature type="transmembrane region" description="Helical" evidence="1">
    <location>
        <begin position="53"/>
        <end position="80"/>
    </location>
</feature>
<evidence type="ECO:0000313" key="2">
    <source>
        <dbReference type="EMBL" id="MBK8891518.1"/>
    </source>
</evidence>
<protein>
    <submittedName>
        <fullName evidence="2">Uncharacterized protein</fullName>
    </submittedName>
</protein>
<proteinExistence type="predicted"/>
<keyword evidence="1" id="KW-1133">Transmembrane helix</keyword>
<organism evidence="2 3">
    <name type="scientific">Candidatus Dechloromonas phosphorivorans</name>
    <dbReference type="NCBI Taxonomy" id="2899244"/>
    <lineage>
        <taxon>Bacteria</taxon>
        <taxon>Pseudomonadati</taxon>
        <taxon>Pseudomonadota</taxon>
        <taxon>Betaproteobacteria</taxon>
        <taxon>Rhodocyclales</taxon>
        <taxon>Azonexaceae</taxon>
        <taxon>Dechloromonas</taxon>
    </lineage>
</organism>
<comment type="caution">
    <text evidence="2">The sequence shown here is derived from an EMBL/GenBank/DDBJ whole genome shotgun (WGS) entry which is preliminary data.</text>
</comment>
<accession>A0A9D7LSR5</accession>
<dbReference type="EMBL" id="JADKBR010000017">
    <property type="protein sequence ID" value="MBK8891518.1"/>
    <property type="molecule type" value="Genomic_DNA"/>
</dbReference>
<name>A0A9D7LSR5_9RHOO</name>
<gene>
    <name evidence="2" type="ORF">IPN75_14655</name>
</gene>
<keyword evidence="1" id="KW-0472">Membrane</keyword>
<sequence>MPVFLISALRAIVEMLGLCLMGQGVLYLLTGSRRQQNAIYRFFDLVTRPPRQFVALFLTRSVSGMLVGLLSFVLLLMLWIGLAWLRKSF</sequence>
<keyword evidence="1" id="KW-0812">Transmembrane</keyword>
<feature type="transmembrane region" description="Helical" evidence="1">
    <location>
        <begin position="12"/>
        <end position="32"/>
    </location>
</feature>